<dbReference type="InterPro" id="IPR008978">
    <property type="entry name" value="HSP20-like_chaperone"/>
</dbReference>
<feature type="transmembrane region" description="Helical" evidence="2">
    <location>
        <begin position="36"/>
        <end position="57"/>
    </location>
</feature>
<reference evidence="3" key="3">
    <citation type="submission" date="2025-09" db="UniProtKB">
        <authorList>
            <consortium name="Ensembl"/>
        </authorList>
    </citation>
    <scope>IDENTIFICATION</scope>
</reference>
<dbReference type="InParanoid" id="A0A7N5KCQ5"/>
<name>A0A7N5KCQ5_AILME</name>
<dbReference type="Gene3D" id="2.60.40.790">
    <property type="match status" value="1"/>
</dbReference>
<accession>A0A7N5KCQ5</accession>
<evidence type="ECO:0008006" key="5">
    <source>
        <dbReference type="Google" id="ProtNLM"/>
    </source>
</evidence>
<keyword evidence="4" id="KW-1185">Reference proteome</keyword>
<proteinExistence type="predicted"/>
<sequence length="165" mass="19134">MQPASAKWYDRRDYVFVKFCVEDSKDVNVDFEKSTLTLVVLEEVIILNIYIKLIFFTRLIQMILSMKEWTDQFYVVYKKGDSDDEQHGYGADGDSQDSEDASSGVRNFGKEKSPDFEKEKSLQDFVIERIPELITLKADAVFASVNPFFNLFVFLKASPRVDMDH</sequence>
<evidence type="ECO:0000256" key="2">
    <source>
        <dbReference type="SAM" id="Phobius"/>
    </source>
</evidence>
<reference evidence="3" key="2">
    <citation type="submission" date="2025-08" db="UniProtKB">
        <authorList>
            <consortium name="Ensembl"/>
        </authorList>
    </citation>
    <scope>IDENTIFICATION</scope>
</reference>
<protein>
    <recommendedName>
        <fullName evidence="5">CS domain-containing protein</fullName>
    </recommendedName>
</protein>
<evidence type="ECO:0000256" key="1">
    <source>
        <dbReference type="SAM" id="MobiDB-lite"/>
    </source>
</evidence>
<dbReference type="AlphaFoldDB" id="A0A7N5KCQ5"/>
<organism evidence="3 4">
    <name type="scientific">Ailuropoda melanoleuca</name>
    <name type="common">Giant panda</name>
    <dbReference type="NCBI Taxonomy" id="9646"/>
    <lineage>
        <taxon>Eukaryota</taxon>
        <taxon>Metazoa</taxon>
        <taxon>Chordata</taxon>
        <taxon>Craniata</taxon>
        <taxon>Vertebrata</taxon>
        <taxon>Euteleostomi</taxon>
        <taxon>Mammalia</taxon>
        <taxon>Eutheria</taxon>
        <taxon>Laurasiatheria</taxon>
        <taxon>Carnivora</taxon>
        <taxon>Caniformia</taxon>
        <taxon>Ursidae</taxon>
        <taxon>Ailuropoda</taxon>
    </lineage>
</organism>
<feature type="region of interest" description="Disordered" evidence="1">
    <location>
        <begin position="83"/>
        <end position="116"/>
    </location>
</feature>
<keyword evidence="2" id="KW-1133">Transmembrane helix</keyword>
<keyword evidence="2" id="KW-0812">Transmembrane</keyword>
<dbReference type="Proteomes" id="UP000008912">
    <property type="component" value="Unassembled WGS sequence"/>
</dbReference>
<dbReference type="SUPFAM" id="SSF49764">
    <property type="entry name" value="HSP20-like chaperones"/>
    <property type="match status" value="1"/>
</dbReference>
<keyword evidence="2" id="KW-0472">Membrane</keyword>
<dbReference type="Ensembl" id="ENSAMET00000028699.1">
    <property type="protein sequence ID" value="ENSAMEP00000038291.1"/>
    <property type="gene ID" value="ENSAMEG00000026473.1"/>
</dbReference>
<reference evidence="3 4" key="1">
    <citation type="journal article" date="2010" name="Nature">
        <title>The sequence and de novo assembly of the giant panda genome.</title>
        <authorList>
            <person name="Li R."/>
            <person name="Fan W."/>
            <person name="Tian G."/>
            <person name="Zhu H."/>
            <person name="He L."/>
            <person name="Cai J."/>
            <person name="Huang Q."/>
            <person name="Cai Q."/>
            <person name="Li B."/>
            <person name="Bai Y."/>
            <person name="Zhang Z."/>
            <person name="Zhang Y."/>
            <person name="Wang W."/>
            <person name="Li J."/>
            <person name="Wei F."/>
            <person name="Li H."/>
            <person name="Jian M."/>
            <person name="Li J."/>
            <person name="Zhang Z."/>
            <person name="Nielsen R."/>
            <person name="Li D."/>
            <person name="Gu W."/>
            <person name="Yang Z."/>
            <person name="Xuan Z."/>
            <person name="Ryder O.A."/>
            <person name="Leung F.C."/>
            <person name="Zhou Y."/>
            <person name="Cao J."/>
            <person name="Sun X."/>
            <person name="Fu Y."/>
            <person name="Fang X."/>
            <person name="Guo X."/>
            <person name="Wang B."/>
            <person name="Hou R."/>
            <person name="Shen F."/>
            <person name="Mu B."/>
            <person name="Ni P."/>
            <person name="Lin R."/>
            <person name="Qian W."/>
            <person name="Wang G."/>
            <person name="Yu C."/>
            <person name="Nie W."/>
            <person name="Wang J."/>
            <person name="Wu Z."/>
            <person name="Liang H."/>
            <person name="Min J."/>
            <person name="Wu Q."/>
            <person name="Cheng S."/>
            <person name="Ruan J."/>
            <person name="Wang M."/>
            <person name="Shi Z."/>
            <person name="Wen M."/>
            <person name="Liu B."/>
            <person name="Ren X."/>
            <person name="Zheng H."/>
            <person name="Dong D."/>
            <person name="Cook K."/>
            <person name="Shan G."/>
            <person name="Zhang H."/>
            <person name="Kosiol C."/>
            <person name="Xie X."/>
            <person name="Lu Z."/>
            <person name="Zheng H."/>
            <person name="Li Y."/>
            <person name="Steiner C.C."/>
            <person name="Lam T.T."/>
            <person name="Lin S."/>
            <person name="Zhang Q."/>
            <person name="Li G."/>
            <person name="Tian J."/>
            <person name="Gong T."/>
            <person name="Liu H."/>
            <person name="Zhang D."/>
            <person name="Fang L."/>
            <person name="Ye C."/>
            <person name="Zhang J."/>
            <person name="Hu W."/>
            <person name="Xu A."/>
            <person name="Ren Y."/>
            <person name="Zhang G."/>
            <person name="Bruford M.W."/>
            <person name="Li Q."/>
            <person name="Ma L."/>
            <person name="Guo Y."/>
            <person name="An N."/>
            <person name="Hu Y."/>
            <person name="Zheng Y."/>
            <person name="Shi Y."/>
            <person name="Li Z."/>
            <person name="Liu Q."/>
            <person name="Chen Y."/>
            <person name="Zhao J."/>
            <person name="Qu N."/>
            <person name="Zhao S."/>
            <person name="Tian F."/>
            <person name="Wang X."/>
            <person name="Wang H."/>
            <person name="Xu L."/>
            <person name="Liu X."/>
            <person name="Vinar T."/>
            <person name="Wang Y."/>
            <person name="Lam T.W."/>
            <person name="Yiu S.M."/>
            <person name="Liu S."/>
            <person name="Zhang H."/>
            <person name="Li D."/>
            <person name="Huang Y."/>
            <person name="Wang X."/>
            <person name="Yang G."/>
            <person name="Jiang Z."/>
            <person name="Wang J."/>
            <person name="Qin N."/>
            <person name="Li L."/>
            <person name="Li J."/>
            <person name="Bolund L."/>
            <person name="Kristiansen K."/>
            <person name="Wong G.K."/>
            <person name="Olson M."/>
            <person name="Zhang X."/>
            <person name="Li S."/>
            <person name="Yang H."/>
            <person name="Wang J."/>
            <person name="Wang J."/>
        </authorList>
    </citation>
    <scope>NUCLEOTIDE SEQUENCE [LARGE SCALE GENOMIC DNA]</scope>
</reference>
<evidence type="ECO:0000313" key="4">
    <source>
        <dbReference type="Proteomes" id="UP000008912"/>
    </source>
</evidence>
<evidence type="ECO:0000313" key="3">
    <source>
        <dbReference type="Ensembl" id="ENSAMEP00000038291.1"/>
    </source>
</evidence>